<dbReference type="Pfam" id="PF01609">
    <property type="entry name" value="DDE_Tnp_1"/>
    <property type="match status" value="1"/>
</dbReference>
<dbReference type="AlphaFoldDB" id="I3VIP8"/>
<name>I3VIP8_9BACT</name>
<dbReference type="GO" id="GO:0006313">
    <property type="term" value="P:DNA transposition"/>
    <property type="evidence" value="ECO:0007669"/>
    <property type="project" value="InterPro"/>
</dbReference>
<keyword evidence="1" id="KW-0472">Membrane</keyword>
<dbReference type="InterPro" id="IPR012337">
    <property type="entry name" value="RNaseH-like_sf"/>
</dbReference>
<dbReference type="SUPFAM" id="SSF53098">
    <property type="entry name" value="Ribonuclease H-like"/>
    <property type="match status" value="1"/>
</dbReference>
<sequence length="386" mass="43625">MPHLSKPQAAGLALWSLGMVLARSCALTAVSLFLAQGLERKANTVRQQLREFCYEAKAKRGGPRQEVKVDTCFAPLLAWVLSWWEGQQLAFAVDATTLGQRFVVLVVSVLYRGCAIPVAWTVLPATEKHAWRGEWLRMLRQVRTVVPRRVFVIVLADRGLYARWLFQRIVRLGWHPVLRINTGGTFRPAASVHYQPLRSLVPQPGTQWVGRGTAFQGPRRRLNCTLLARWEEGYADPWLLLTDLAPSAGNACWYGLRAWIEQGFKITKRGGWQWQRTRMTDPQRAARLWLAVAVATLWLLSVGGMAEETIPESTLLPLAPDDVSASRSRRATPLRLVSIFRRGWITILMALLNQHRLPRGRFKPEPWPSTTQGHTLRGIIELPLAA</sequence>
<feature type="domain" description="Transposase IS4-like" evidence="2">
    <location>
        <begin position="139"/>
        <end position="297"/>
    </location>
</feature>
<dbReference type="GO" id="GO:0003677">
    <property type="term" value="F:DNA binding"/>
    <property type="evidence" value="ECO:0007669"/>
    <property type="project" value="InterPro"/>
</dbReference>
<accession>I3VIP8</accession>
<dbReference type="GO" id="GO:0004803">
    <property type="term" value="F:transposase activity"/>
    <property type="evidence" value="ECO:0007669"/>
    <property type="project" value="InterPro"/>
</dbReference>
<dbReference type="InterPro" id="IPR002559">
    <property type="entry name" value="Transposase_11"/>
</dbReference>
<evidence type="ECO:0000313" key="3">
    <source>
        <dbReference type="EMBL" id="AFK79254.1"/>
    </source>
</evidence>
<reference evidence="3" key="1">
    <citation type="submission" date="2012-04" db="EMBL/GenBank/DDBJ databases">
        <title>Characterization of mineral phosphate solubilization trait from soil metagenome.</title>
        <authorList>
            <person name="Chhabra S."/>
            <person name="Brazil D."/>
            <person name="Morrissey J."/>
            <person name="Burke J."/>
            <person name="O'Gara F."/>
            <person name="Dowling D."/>
        </authorList>
    </citation>
    <scope>NUCLEOTIDE SEQUENCE</scope>
</reference>
<keyword evidence="1" id="KW-1133">Transmembrane helix</keyword>
<organism evidence="3">
    <name type="scientific">uncultured bacterium F41-01</name>
    <dbReference type="NCBI Taxonomy" id="1191437"/>
    <lineage>
        <taxon>Bacteria</taxon>
        <taxon>environmental samples</taxon>
    </lineage>
</organism>
<proteinExistence type="predicted"/>
<feature type="transmembrane region" description="Helical" evidence="1">
    <location>
        <begin position="288"/>
        <end position="306"/>
    </location>
</feature>
<evidence type="ECO:0000256" key="1">
    <source>
        <dbReference type="SAM" id="Phobius"/>
    </source>
</evidence>
<keyword evidence="1" id="KW-0812">Transmembrane</keyword>
<evidence type="ECO:0000259" key="2">
    <source>
        <dbReference type="Pfam" id="PF01609"/>
    </source>
</evidence>
<protein>
    <recommendedName>
        <fullName evidence="2">Transposase IS4-like domain-containing protein</fullName>
    </recommendedName>
</protein>
<feature type="transmembrane region" description="Helical" evidence="1">
    <location>
        <begin position="12"/>
        <end position="35"/>
    </location>
</feature>
<dbReference type="EMBL" id="JQ970528">
    <property type="protein sequence ID" value="AFK79254.1"/>
    <property type="molecule type" value="Genomic_DNA"/>
</dbReference>